<dbReference type="RefSeq" id="WP_283757160.1">
    <property type="nucleotide sequence ID" value="NZ_JAQOSQ010000003.1"/>
</dbReference>
<keyword evidence="5" id="KW-1185">Reference proteome</keyword>
<name>A0ABT7BTJ6_9CYAN</name>
<evidence type="ECO:0000256" key="3">
    <source>
        <dbReference type="ARBA" id="ARBA00030771"/>
    </source>
</evidence>
<comment type="caution">
    <text evidence="4">The sequence shown here is derived from an EMBL/GenBank/DDBJ whole genome shotgun (WGS) entry which is preliminary data.</text>
</comment>
<dbReference type="Gene3D" id="3.40.50.11710">
    <property type="entry name" value="Cyclodipeptide synthase"/>
    <property type="match status" value="1"/>
</dbReference>
<organism evidence="4 5">
    <name type="scientific">Roseofilum casamattae BLCC-M143</name>
    <dbReference type="NCBI Taxonomy" id="3022442"/>
    <lineage>
        <taxon>Bacteria</taxon>
        <taxon>Bacillati</taxon>
        <taxon>Cyanobacteriota</taxon>
        <taxon>Cyanophyceae</taxon>
        <taxon>Desertifilales</taxon>
        <taxon>Desertifilaceae</taxon>
        <taxon>Roseofilum</taxon>
        <taxon>Roseofilum casamattae</taxon>
    </lineage>
</organism>
<evidence type="ECO:0000256" key="2">
    <source>
        <dbReference type="ARBA" id="ARBA00022679"/>
    </source>
</evidence>
<reference evidence="4 5" key="1">
    <citation type="submission" date="2023-01" db="EMBL/GenBank/DDBJ databases">
        <title>Novel diversity within Roseofilum (Cyanobacteria; Desertifilaceae) from marine benthic mats with descriptions of four novel species.</title>
        <authorList>
            <person name="Wang Y."/>
            <person name="Berthold D.E."/>
            <person name="Hu J."/>
            <person name="Lefler F.W."/>
            <person name="Laughinghouse H.D. IV."/>
        </authorList>
    </citation>
    <scope>NUCLEOTIDE SEQUENCE [LARGE SCALE GENOMIC DNA]</scope>
    <source>
        <strain evidence="4 5">BLCC-M143</strain>
    </source>
</reference>
<dbReference type="NCBIfam" id="TIGR04539">
    <property type="entry name" value="tRNA_cyclodipep"/>
    <property type="match status" value="1"/>
</dbReference>
<dbReference type="InterPro" id="IPR038622">
    <property type="entry name" value="CDPS_sf"/>
</dbReference>
<protein>
    <recommendedName>
        <fullName evidence="3">Cyclodipeptide synthase</fullName>
    </recommendedName>
</protein>
<dbReference type="InterPro" id="IPR030903">
    <property type="entry name" value="CDPS"/>
</dbReference>
<evidence type="ECO:0000313" key="5">
    <source>
        <dbReference type="Proteomes" id="UP001232992"/>
    </source>
</evidence>
<dbReference type="EMBL" id="JAQOSQ010000003">
    <property type="protein sequence ID" value="MDJ1182508.1"/>
    <property type="molecule type" value="Genomic_DNA"/>
</dbReference>
<sequence length="221" mass="26269">MYRIRICQSPQWKQHDCCRIGISVGNLSFEGNKLQALLSWTHSRFDRCLLYVADTLQRHNYVWQLEMSEQEAFQKALESGDRWLSRNQSILEQYFTLQNISYWENWRNSESFQSLHEQVTRISQGNAAIEAALHRDTENFLRRHNLTHPSSKALAYQKCRDFLIEEVVVHTLMARERRAAKLYPAKQLETLKVFRKRSIEDVPVGLDNEDYIRFTFLRAKI</sequence>
<accession>A0ABT7BTJ6</accession>
<keyword evidence="2" id="KW-0808">Transferase</keyword>
<gene>
    <name evidence="4" type="ORF">PMH09_04805</name>
</gene>
<evidence type="ECO:0000256" key="1">
    <source>
        <dbReference type="ARBA" id="ARBA00006034"/>
    </source>
</evidence>
<dbReference type="Pfam" id="PF16715">
    <property type="entry name" value="CDPS"/>
    <property type="match status" value="1"/>
</dbReference>
<evidence type="ECO:0000313" key="4">
    <source>
        <dbReference type="EMBL" id="MDJ1182508.1"/>
    </source>
</evidence>
<proteinExistence type="inferred from homology"/>
<comment type="similarity">
    <text evidence="1">Belongs to the CDPS family.</text>
</comment>
<dbReference type="Proteomes" id="UP001232992">
    <property type="component" value="Unassembled WGS sequence"/>
</dbReference>